<dbReference type="PANTHER" id="PTHR24200:SF11">
    <property type="entry name" value="TOUCAN, ISOFORM A"/>
    <property type="match status" value="1"/>
</dbReference>
<dbReference type="AlphaFoldDB" id="A0AAV2RBL6"/>
<dbReference type="PANTHER" id="PTHR24200">
    <property type="entry name" value="TOUCAN, ISOFORM A"/>
    <property type="match status" value="1"/>
</dbReference>
<name>A0AAV2RBL6_MEGNR</name>
<feature type="compositionally biased region" description="Polar residues" evidence="3">
    <location>
        <begin position="151"/>
        <end position="161"/>
    </location>
</feature>
<dbReference type="GO" id="GO:0008017">
    <property type="term" value="F:microtubule binding"/>
    <property type="evidence" value="ECO:0007669"/>
    <property type="project" value="TreeGrafter"/>
</dbReference>
<organism evidence="4 5">
    <name type="scientific">Meganyctiphanes norvegica</name>
    <name type="common">Northern krill</name>
    <name type="synonym">Thysanopoda norvegica</name>
    <dbReference type="NCBI Taxonomy" id="48144"/>
    <lineage>
        <taxon>Eukaryota</taxon>
        <taxon>Metazoa</taxon>
        <taxon>Ecdysozoa</taxon>
        <taxon>Arthropoda</taxon>
        <taxon>Crustacea</taxon>
        <taxon>Multicrustacea</taxon>
        <taxon>Malacostraca</taxon>
        <taxon>Eumalacostraca</taxon>
        <taxon>Eucarida</taxon>
        <taxon>Euphausiacea</taxon>
        <taxon>Euphausiidae</taxon>
        <taxon>Meganyctiphanes</taxon>
    </lineage>
</organism>
<evidence type="ECO:0000256" key="3">
    <source>
        <dbReference type="SAM" id="MobiDB-lite"/>
    </source>
</evidence>
<feature type="compositionally biased region" description="Low complexity" evidence="3">
    <location>
        <begin position="391"/>
        <end position="401"/>
    </location>
</feature>
<dbReference type="EMBL" id="CAXKWB010020284">
    <property type="protein sequence ID" value="CAL4122504.1"/>
    <property type="molecule type" value="Genomic_DNA"/>
</dbReference>
<dbReference type="GO" id="GO:0005737">
    <property type="term" value="C:cytoplasm"/>
    <property type="evidence" value="ECO:0007669"/>
    <property type="project" value="TreeGrafter"/>
</dbReference>
<feature type="region of interest" description="Disordered" evidence="3">
    <location>
        <begin position="349"/>
        <end position="418"/>
    </location>
</feature>
<feature type="region of interest" description="Disordered" evidence="3">
    <location>
        <begin position="151"/>
        <end position="247"/>
    </location>
</feature>
<feature type="region of interest" description="Disordered" evidence="3">
    <location>
        <begin position="466"/>
        <end position="507"/>
    </location>
</feature>
<evidence type="ECO:0000256" key="1">
    <source>
        <dbReference type="ARBA" id="ARBA00023054"/>
    </source>
</evidence>
<protein>
    <submittedName>
        <fullName evidence="4">Uncharacterized protein</fullName>
    </submittedName>
</protein>
<feature type="coiled-coil region" evidence="2">
    <location>
        <begin position="48"/>
        <end position="141"/>
    </location>
</feature>
<evidence type="ECO:0000313" key="4">
    <source>
        <dbReference type="EMBL" id="CAL4122504.1"/>
    </source>
</evidence>
<feature type="compositionally biased region" description="Low complexity" evidence="3">
    <location>
        <begin position="225"/>
        <end position="239"/>
    </location>
</feature>
<feature type="region of interest" description="Disordered" evidence="3">
    <location>
        <begin position="269"/>
        <end position="304"/>
    </location>
</feature>
<evidence type="ECO:0000313" key="5">
    <source>
        <dbReference type="Proteomes" id="UP001497623"/>
    </source>
</evidence>
<feature type="region of interest" description="Disordered" evidence="3">
    <location>
        <begin position="525"/>
        <end position="594"/>
    </location>
</feature>
<keyword evidence="5" id="KW-1185">Reference proteome</keyword>
<feature type="non-terminal residue" evidence="4">
    <location>
        <position position="594"/>
    </location>
</feature>
<evidence type="ECO:0000256" key="2">
    <source>
        <dbReference type="SAM" id="Coils"/>
    </source>
</evidence>
<feature type="compositionally biased region" description="Polar residues" evidence="3">
    <location>
        <begin position="583"/>
        <end position="594"/>
    </location>
</feature>
<dbReference type="Proteomes" id="UP001497623">
    <property type="component" value="Unassembled WGS sequence"/>
</dbReference>
<accession>A0AAV2RBL6</accession>
<proteinExistence type="predicted"/>
<reference evidence="4 5" key="1">
    <citation type="submission" date="2024-05" db="EMBL/GenBank/DDBJ databases">
        <authorList>
            <person name="Wallberg A."/>
        </authorList>
    </citation>
    <scope>NUCLEOTIDE SEQUENCE [LARGE SCALE GENOMIC DNA]</scope>
</reference>
<keyword evidence="1 2" id="KW-0175">Coiled coil</keyword>
<feature type="compositionally biased region" description="Polar residues" evidence="3">
    <location>
        <begin position="359"/>
        <end position="372"/>
    </location>
</feature>
<comment type="caution">
    <text evidence="4">The sequence shown here is derived from an EMBL/GenBank/DDBJ whole genome shotgun (WGS) entry which is preliminary data.</text>
</comment>
<feature type="compositionally biased region" description="Polar residues" evidence="3">
    <location>
        <begin position="549"/>
        <end position="562"/>
    </location>
</feature>
<feature type="compositionally biased region" description="Basic residues" evidence="3">
    <location>
        <begin position="537"/>
        <end position="547"/>
    </location>
</feature>
<gene>
    <name evidence="4" type="ORF">MNOR_LOCUS23226</name>
</gene>
<sequence>MNVYLKREIALVFKTDQKLEESLLNDFTDHYNLLVHHLYFFQLLSFEVDSLKTVVEMRNNEIHELRNQVVEKERLTEDLETARLLTRTLRAKTEDLQAQMDTKAQTERQILNEHRMLIETYQRENNINKRLSLENEELQWKLRQRDELHCMSTSMPSSTLDLMTRSPAPSPRRLEGGAQSPQVTPRSPRVNVRSGKASPARCEVKRRSRLGLSPDINEDHRNRSRSGSGSSEQEMLSLESPPPSPCVKAVIEKSNSVSFILDLNESHDESYSSLDTHNHPPSPRHRPTRTASFGAGDNRPRTPINNRRVIQNNQVNSVGKIVGVHTSSPKIEMNGKSSKDINVKTKEINGKGVNRRSARTVSESSEYGSEISNEIERVSPTGLSWNIPVHSTPKSPSKTSTAQQQNGSSPNRGPVENRLLEDPEEDEYEETGHQFIEVVELGGGIVALSSSDGASDSELSQCDIIKGDESSSDSDSDSSDSGHGGQGTSSHGSHTHKTGPWLPKNGAGEAMIADDILAQCGGDPLNIEGSVNGRGKTSGKRITRRRLSSAPSSDSEDNNPTPTEGAAMDAGAIDGSWSEDVDVTSSSEINEVCT</sequence>
<dbReference type="InterPro" id="IPR051293">
    <property type="entry name" value="MTUS1/CCDC69"/>
</dbReference>
<dbReference type="GO" id="GO:0005634">
    <property type="term" value="C:nucleus"/>
    <property type="evidence" value="ECO:0007669"/>
    <property type="project" value="TreeGrafter"/>
</dbReference>
<feature type="compositionally biased region" description="Polar residues" evidence="3">
    <location>
        <begin position="402"/>
        <end position="411"/>
    </location>
</feature>